<accession>A0A9Q3PCF1</accession>
<reference evidence="1" key="1">
    <citation type="submission" date="2021-03" db="EMBL/GenBank/DDBJ databases">
        <title>Draft genome sequence of rust myrtle Austropuccinia psidii MF-1, a brazilian biotype.</title>
        <authorList>
            <person name="Quecine M.C."/>
            <person name="Pachon D.M.R."/>
            <person name="Bonatelli M.L."/>
            <person name="Correr F.H."/>
            <person name="Franceschini L.M."/>
            <person name="Leite T.F."/>
            <person name="Margarido G.R.A."/>
            <person name="Almeida C.A."/>
            <person name="Ferrarezi J.A."/>
            <person name="Labate C.A."/>
        </authorList>
    </citation>
    <scope>NUCLEOTIDE SEQUENCE</scope>
    <source>
        <strain evidence="1">MF-1</strain>
    </source>
</reference>
<evidence type="ECO:0000313" key="2">
    <source>
        <dbReference type="Proteomes" id="UP000765509"/>
    </source>
</evidence>
<dbReference type="EMBL" id="AVOT02064621">
    <property type="protein sequence ID" value="MBW0556968.1"/>
    <property type="molecule type" value="Genomic_DNA"/>
</dbReference>
<sequence length="80" mass="8801">MSRAQIRQGLTPLTKKTKKKLSLSGSFGKIFPLEELWCDDEGLSHDSTPAAIDCWMTQKAAFDIEGSPHIHQQSQTSSPG</sequence>
<dbReference type="Proteomes" id="UP000765509">
    <property type="component" value="Unassembled WGS sequence"/>
</dbReference>
<name>A0A9Q3PCF1_9BASI</name>
<evidence type="ECO:0000313" key="1">
    <source>
        <dbReference type="EMBL" id="MBW0556968.1"/>
    </source>
</evidence>
<protein>
    <submittedName>
        <fullName evidence="1">Uncharacterized protein</fullName>
    </submittedName>
</protein>
<comment type="caution">
    <text evidence="1">The sequence shown here is derived from an EMBL/GenBank/DDBJ whole genome shotgun (WGS) entry which is preliminary data.</text>
</comment>
<proteinExistence type="predicted"/>
<organism evidence="1 2">
    <name type="scientific">Austropuccinia psidii MF-1</name>
    <dbReference type="NCBI Taxonomy" id="1389203"/>
    <lineage>
        <taxon>Eukaryota</taxon>
        <taxon>Fungi</taxon>
        <taxon>Dikarya</taxon>
        <taxon>Basidiomycota</taxon>
        <taxon>Pucciniomycotina</taxon>
        <taxon>Pucciniomycetes</taxon>
        <taxon>Pucciniales</taxon>
        <taxon>Sphaerophragmiaceae</taxon>
        <taxon>Austropuccinia</taxon>
    </lineage>
</organism>
<dbReference type="AlphaFoldDB" id="A0A9Q3PCF1"/>
<gene>
    <name evidence="1" type="ORF">O181_096683</name>
</gene>
<keyword evidence="2" id="KW-1185">Reference proteome</keyword>